<evidence type="ECO:0000313" key="3">
    <source>
        <dbReference type="Proteomes" id="UP000031572"/>
    </source>
</evidence>
<dbReference type="InterPro" id="IPR008030">
    <property type="entry name" value="NmrA-like"/>
</dbReference>
<dbReference type="InterPro" id="IPR036291">
    <property type="entry name" value="NAD(P)-bd_dom_sf"/>
</dbReference>
<dbReference type="RefSeq" id="WP_040039007.1">
    <property type="nucleotide sequence ID" value="NZ_JWJG01000028.1"/>
</dbReference>
<protein>
    <recommendedName>
        <fullName evidence="1">NmrA-like domain-containing protein</fullName>
    </recommendedName>
</protein>
<proteinExistence type="predicted"/>
<evidence type="ECO:0000259" key="1">
    <source>
        <dbReference type="Pfam" id="PF05368"/>
    </source>
</evidence>
<dbReference type="EMBL" id="JWJG01000028">
    <property type="protein sequence ID" value="KIF80095.1"/>
    <property type="molecule type" value="Genomic_DNA"/>
</dbReference>
<dbReference type="OrthoDB" id="9798669at2"/>
<feature type="domain" description="NmrA-like" evidence="1">
    <location>
        <begin position="2"/>
        <end position="238"/>
    </location>
</feature>
<dbReference type="PANTHER" id="PTHR43162:SF1">
    <property type="entry name" value="PRESTALK A DIFFERENTIATION PROTEIN A"/>
    <property type="match status" value="1"/>
</dbReference>
<dbReference type="STRING" id="709839.TSA66_03590"/>
<dbReference type="InterPro" id="IPR051604">
    <property type="entry name" value="Ergot_Alk_Oxidoreductase"/>
</dbReference>
<organism evidence="2 3">
    <name type="scientific">Noviherbaspirillum autotrophicum</name>
    <dbReference type="NCBI Taxonomy" id="709839"/>
    <lineage>
        <taxon>Bacteria</taxon>
        <taxon>Pseudomonadati</taxon>
        <taxon>Pseudomonadota</taxon>
        <taxon>Betaproteobacteria</taxon>
        <taxon>Burkholderiales</taxon>
        <taxon>Oxalobacteraceae</taxon>
        <taxon>Noviherbaspirillum</taxon>
    </lineage>
</organism>
<dbReference type="Pfam" id="PF05368">
    <property type="entry name" value="NmrA"/>
    <property type="match status" value="1"/>
</dbReference>
<gene>
    <name evidence="2" type="ORF">TSA66_03590</name>
</gene>
<dbReference type="Gene3D" id="3.90.25.10">
    <property type="entry name" value="UDP-galactose 4-epimerase, domain 1"/>
    <property type="match status" value="1"/>
</dbReference>
<evidence type="ECO:0000313" key="2">
    <source>
        <dbReference type="EMBL" id="KIF80095.1"/>
    </source>
</evidence>
<dbReference type="PANTHER" id="PTHR43162">
    <property type="match status" value="1"/>
</dbReference>
<dbReference type="SUPFAM" id="SSF51735">
    <property type="entry name" value="NAD(P)-binding Rossmann-fold domains"/>
    <property type="match status" value="1"/>
</dbReference>
<dbReference type="AlphaFoldDB" id="A0A0C2BFS6"/>
<name>A0A0C2BFS6_9BURK</name>
<dbReference type="Proteomes" id="UP000031572">
    <property type="component" value="Unassembled WGS sequence"/>
</dbReference>
<reference evidence="2 3" key="1">
    <citation type="submission" date="2014-12" db="EMBL/GenBank/DDBJ databases">
        <title>Denitrispirillum autotrophicum gen. nov., sp. nov., Denitrifying, Facultatively Autotrophic Bacteria Isolated from Rice Paddy Soil.</title>
        <authorList>
            <person name="Ishii S."/>
            <person name="Ashida N."/>
            <person name="Ohno H."/>
            <person name="Otsuka S."/>
            <person name="Yokota A."/>
            <person name="Senoo K."/>
        </authorList>
    </citation>
    <scope>NUCLEOTIDE SEQUENCE [LARGE SCALE GENOMIC DNA]</scope>
    <source>
        <strain evidence="2 3">TSA66</strain>
    </source>
</reference>
<accession>A0A0C2BFS6</accession>
<keyword evidence="3" id="KW-1185">Reference proteome</keyword>
<comment type="caution">
    <text evidence="2">The sequence shown here is derived from an EMBL/GenBank/DDBJ whole genome shotgun (WGS) entry which is preliminary data.</text>
</comment>
<dbReference type="Gene3D" id="3.40.50.720">
    <property type="entry name" value="NAD(P)-binding Rossmann-like Domain"/>
    <property type="match status" value="1"/>
</dbReference>
<sequence>MSKILVVGASGTVGSELVKQLRAKGHDVVRATSKAQLQPDQVHVNLATGEGINEAFQGVEKAFFLCPPGYTNQHELLGPLIGKAEERQLQKVVLMTAMGANAVEAAPLRQAEIRLERSGLRYNIIRPNWFMQNFNSFWLQGILQANTVFLPVGDARASFIDARDIAAVAAELLDTNRFDNQDFDLTGGESISHDEAAALISQATGKQIRFQDITPQAMLDGLLQAGVPADYAQFLVMILGFLKQGAAERRTDAVEKITGRAPIGFAQYARDYRTAWL</sequence>